<reference evidence="3 4" key="1">
    <citation type="journal article" date="2019" name="Genome Biol. Evol.">
        <title>Insights into the evolution of the New World diploid cottons (Gossypium, subgenus Houzingenia) based on genome sequencing.</title>
        <authorList>
            <person name="Grover C.E."/>
            <person name="Arick M.A. 2nd"/>
            <person name="Thrash A."/>
            <person name="Conover J.L."/>
            <person name="Sanders W.S."/>
            <person name="Peterson D.G."/>
            <person name="Frelichowski J.E."/>
            <person name="Scheffler J.A."/>
            <person name="Scheffler B.E."/>
            <person name="Wendel J.F."/>
        </authorList>
    </citation>
    <scope>NUCLEOTIDE SEQUENCE [LARGE SCALE GENOMIC DNA]</scope>
    <source>
        <strain evidence="3">0</strain>
        <tissue evidence="3">Leaf</tissue>
    </source>
</reference>
<name>A0A7J9I5P9_9ROSI</name>
<evidence type="ECO:0000313" key="3">
    <source>
        <dbReference type="EMBL" id="MBA0817451.1"/>
    </source>
</evidence>
<dbReference type="GO" id="GO:0005886">
    <property type="term" value="C:plasma membrane"/>
    <property type="evidence" value="ECO:0007669"/>
    <property type="project" value="TreeGrafter"/>
</dbReference>
<evidence type="ECO:0000259" key="2">
    <source>
        <dbReference type="Pfam" id="PF02364"/>
    </source>
</evidence>
<feature type="domain" description="Glycosyl transferase 48" evidence="2">
    <location>
        <begin position="292"/>
        <end position="491"/>
    </location>
</feature>
<evidence type="ECO:0000313" key="4">
    <source>
        <dbReference type="Proteomes" id="UP000593560"/>
    </source>
</evidence>
<dbReference type="PANTHER" id="PTHR12741">
    <property type="entry name" value="LYST-INTERACTING PROTEIN LIP5 DOPAMINE RESPONSIVE PROTEIN DRG-1"/>
    <property type="match status" value="1"/>
</dbReference>
<feature type="domain" description="Glycosyl transferase 48" evidence="2">
    <location>
        <begin position="109"/>
        <end position="274"/>
    </location>
</feature>
<dbReference type="OrthoDB" id="1880850at2759"/>
<protein>
    <recommendedName>
        <fullName evidence="2">Glycosyl transferase 48 domain-containing protein</fullName>
    </recommendedName>
</protein>
<dbReference type="Proteomes" id="UP000593560">
    <property type="component" value="Unassembled WGS sequence"/>
</dbReference>
<dbReference type="InterPro" id="IPR003440">
    <property type="entry name" value="Glyco_trans_48_dom"/>
</dbReference>
<dbReference type="GO" id="GO:0006075">
    <property type="term" value="P:(1-&gt;3)-beta-D-glucan biosynthetic process"/>
    <property type="evidence" value="ECO:0007669"/>
    <property type="project" value="InterPro"/>
</dbReference>
<sequence length="492" mass="56029">MDIREGVRKLGSVGKDVGLDGFNSKVSPSFRSLGGASSSLNLLFKGHEKGASLMKFTYVVACQIYGAQKDKKDPHAEEILYLMKHNEALRVAYVDEISVGRDEKEYYSVLLGEGKPENQNHAIIFTRGDAVQTIDMNQDNYFEEALKMRNLLEEYKHYYGIRKPTIFGVREHIFTGSVSSLAWLMSAQETSFITLGQRVLANPLNIRMHYGHPVVFDRFWFLTRGGISKAFRVVNISKDIFAGFNCTLRGGNVSHDEYIQVGKGRDVGLNQISILYLALSGVEIAALASNSNNNKALSAILNQQFIIQLGIFTALPMIVENFLEHGFLQAIWDFLTMQLQLSSVFYTFSIGTRTHFFGRTVFHGGVKYQGTGHSFVVQHKSFAENYRLYARSHFIKAIELGFILTVYISHSPVAKDAFVYIAMTISSWFLVLSWIMAPFVFNHSGFDWLKTVDDFDEFMNWIWYRGGVFAKAEQIWEQRWYDEQDHLRTTGL</sequence>
<accession>A0A7J9I5P9</accession>
<proteinExistence type="predicted"/>
<dbReference type="PANTHER" id="PTHR12741:SF7">
    <property type="entry name" value="CALLOSE SYNTHASE 12"/>
    <property type="match status" value="1"/>
</dbReference>
<dbReference type="Pfam" id="PF02364">
    <property type="entry name" value="Glucan_synthase"/>
    <property type="match status" value="2"/>
</dbReference>
<organism evidence="3 4">
    <name type="scientific">Gossypium harknessii</name>
    <dbReference type="NCBI Taxonomy" id="34285"/>
    <lineage>
        <taxon>Eukaryota</taxon>
        <taxon>Viridiplantae</taxon>
        <taxon>Streptophyta</taxon>
        <taxon>Embryophyta</taxon>
        <taxon>Tracheophyta</taxon>
        <taxon>Spermatophyta</taxon>
        <taxon>Magnoliopsida</taxon>
        <taxon>eudicotyledons</taxon>
        <taxon>Gunneridae</taxon>
        <taxon>Pentapetalae</taxon>
        <taxon>rosids</taxon>
        <taxon>malvids</taxon>
        <taxon>Malvales</taxon>
        <taxon>Malvaceae</taxon>
        <taxon>Malvoideae</taxon>
        <taxon>Gossypium</taxon>
    </lineage>
</organism>
<comment type="caution">
    <text evidence="3">The sequence shown here is derived from an EMBL/GenBank/DDBJ whole genome shotgun (WGS) entry which is preliminary data.</text>
</comment>
<dbReference type="AlphaFoldDB" id="A0A7J9I5P9"/>
<feature type="transmembrane region" description="Helical" evidence="1">
    <location>
        <begin position="417"/>
        <end position="441"/>
    </location>
</feature>
<keyword evidence="4" id="KW-1185">Reference proteome</keyword>
<feature type="transmembrane region" description="Helical" evidence="1">
    <location>
        <begin position="394"/>
        <end position="411"/>
    </location>
</feature>
<dbReference type="GO" id="GO:0000148">
    <property type="term" value="C:1,3-beta-D-glucan synthase complex"/>
    <property type="evidence" value="ECO:0007669"/>
    <property type="project" value="InterPro"/>
</dbReference>
<keyword evidence="1" id="KW-0812">Transmembrane</keyword>
<evidence type="ECO:0000256" key="1">
    <source>
        <dbReference type="SAM" id="Phobius"/>
    </source>
</evidence>
<keyword evidence="1" id="KW-1133">Transmembrane helix</keyword>
<dbReference type="EMBL" id="JABFAD010017704">
    <property type="protein sequence ID" value="MBA0817451.1"/>
    <property type="molecule type" value="Genomic_DNA"/>
</dbReference>
<keyword evidence="1" id="KW-0472">Membrane</keyword>
<dbReference type="GO" id="GO:0003843">
    <property type="term" value="F:1,3-beta-D-glucan synthase activity"/>
    <property type="evidence" value="ECO:0007669"/>
    <property type="project" value="InterPro"/>
</dbReference>
<gene>
    <name evidence="3" type="ORF">Gohar_022202</name>
</gene>